<keyword evidence="2" id="KW-0472">Membrane</keyword>
<comment type="caution">
    <text evidence="3">The sequence shown here is derived from an EMBL/GenBank/DDBJ whole genome shotgun (WGS) entry which is preliminary data.</text>
</comment>
<keyword evidence="2" id="KW-0812">Transmembrane</keyword>
<organism evidence="3 4">
    <name type="scientific">Streptomyces turgidiscabies</name>
    <dbReference type="NCBI Taxonomy" id="85558"/>
    <lineage>
        <taxon>Bacteria</taxon>
        <taxon>Bacillati</taxon>
        <taxon>Actinomycetota</taxon>
        <taxon>Actinomycetes</taxon>
        <taxon>Kitasatosporales</taxon>
        <taxon>Streptomycetaceae</taxon>
        <taxon>Streptomyces</taxon>
    </lineage>
</organism>
<keyword evidence="2" id="KW-1133">Transmembrane helix</keyword>
<keyword evidence="4" id="KW-1185">Reference proteome</keyword>
<evidence type="ECO:0000313" key="4">
    <source>
        <dbReference type="Proteomes" id="UP001223072"/>
    </source>
</evidence>
<feature type="transmembrane region" description="Helical" evidence="2">
    <location>
        <begin position="56"/>
        <end position="78"/>
    </location>
</feature>
<protein>
    <submittedName>
        <fullName evidence="3">Uncharacterized protein</fullName>
    </submittedName>
</protein>
<feature type="region of interest" description="Disordered" evidence="1">
    <location>
        <begin position="94"/>
        <end position="114"/>
    </location>
</feature>
<name>A0ABU0RX89_9ACTN</name>
<evidence type="ECO:0000313" key="3">
    <source>
        <dbReference type="EMBL" id="MDQ0936612.1"/>
    </source>
</evidence>
<dbReference type="RefSeq" id="WP_307629993.1">
    <property type="nucleotide sequence ID" value="NZ_JAUSZS010000008.1"/>
</dbReference>
<accession>A0ABU0RX89</accession>
<evidence type="ECO:0000256" key="2">
    <source>
        <dbReference type="SAM" id="Phobius"/>
    </source>
</evidence>
<dbReference type="Proteomes" id="UP001223072">
    <property type="component" value="Unassembled WGS sequence"/>
</dbReference>
<evidence type="ECO:0000256" key="1">
    <source>
        <dbReference type="SAM" id="MobiDB-lite"/>
    </source>
</evidence>
<sequence>MYRAASVSFASVPLLAWRRSGSWYADPGFGRTTWFPWLFMTGQGVAHSAQRTDSNIFLLIGGWAGFMGAGVVAMYYLGNAFWLNAQDRAAHDTDKAVMPEGVGQSEPREPEAGA</sequence>
<dbReference type="EMBL" id="JAUSZS010000008">
    <property type="protein sequence ID" value="MDQ0936612.1"/>
    <property type="molecule type" value="Genomic_DNA"/>
</dbReference>
<gene>
    <name evidence="3" type="ORF">QFZ49_006587</name>
</gene>
<proteinExistence type="predicted"/>
<reference evidence="3 4" key="1">
    <citation type="submission" date="2023-07" db="EMBL/GenBank/DDBJ databases">
        <title>Comparative genomics of wheat-associated soil bacteria to identify genetic determinants of phenazine resistance.</title>
        <authorList>
            <person name="Mouncey N."/>
        </authorList>
    </citation>
    <scope>NUCLEOTIDE SEQUENCE [LARGE SCALE GENOMIC DNA]</scope>
    <source>
        <strain evidence="3 4">W2I16</strain>
    </source>
</reference>